<dbReference type="AlphaFoldDB" id="V8N8Y2"/>
<evidence type="ECO:0000313" key="2">
    <source>
        <dbReference type="Proteomes" id="UP000018936"/>
    </source>
</evidence>
<organism evidence="1 2">
    <name type="scientific">Ophiophagus hannah</name>
    <name type="common">King cobra</name>
    <name type="synonym">Naja hannah</name>
    <dbReference type="NCBI Taxonomy" id="8665"/>
    <lineage>
        <taxon>Eukaryota</taxon>
        <taxon>Metazoa</taxon>
        <taxon>Chordata</taxon>
        <taxon>Craniata</taxon>
        <taxon>Vertebrata</taxon>
        <taxon>Euteleostomi</taxon>
        <taxon>Lepidosauria</taxon>
        <taxon>Squamata</taxon>
        <taxon>Bifurcata</taxon>
        <taxon>Unidentata</taxon>
        <taxon>Episquamata</taxon>
        <taxon>Toxicofera</taxon>
        <taxon>Serpentes</taxon>
        <taxon>Colubroidea</taxon>
        <taxon>Elapidae</taxon>
        <taxon>Elapinae</taxon>
        <taxon>Ophiophagus</taxon>
    </lineage>
</organism>
<feature type="non-terminal residue" evidence="1">
    <location>
        <position position="1"/>
    </location>
</feature>
<dbReference type="EMBL" id="AZIM01006359">
    <property type="protein sequence ID" value="ETE58729.1"/>
    <property type="molecule type" value="Genomic_DNA"/>
</dbReference>
<dbReference type="Proteomes" id="UP000018936">
    <property type="component" value="Unassembled WGS sequence"/>
</dbReference>
<gene>
    <name evidence="1" type="ORF">L345_15547</name>
</gene>
<name>V8N8Y2_OPHHA</name>
<proteinExistence type="predicted"/>
<evidence type="ECO:0000313" key="1">
    <source>
        <dbReference type="EMBL" id="ETE58729.1"/>
    </source>
</evidence>
<protein>
    <submittedName>
        <fullName evidence="1">Uncharacterized protein</fullName>
    </submittedName>
</protein>
<accession>V8N8Y2</accession>
<sequence>LVTNPVQRAGVQRQTTVPPAETRLSCSWKARAWLIAGSGSTLRREFAEFATVRAPAVQDLCPLSVPPAPSLMPSTRASVSSLVERAFISTTTSVKCMNPEEKLQPYLSLEERPVGTCLPQCRAQFYSDEDRICKGEQRSLLSQADN</sequence>
<reference evidence="1 2" key="1">
    <citation type="journal article" date="2013" name="Proc. Natl. Acad. Sci. U.S.A.">
        <title>The king cobra genome reveals dynamic gene evolution and adaptation in the snake venom system.</title>
        <authorList>
            <person name="Vonk F.J."/>
            <person name="Casewell N.R."/>
            <person name="Henkel C.V."/>
            <person name="Heimberg A.M."/>
            <person name="Jansen H.J."/>
            <person name="McCleary R.J."/>
            <person name="Kerkkamp H.M."/>
            <person name="Vos R.A."/>
            <person name="Guerreiro I."/>
            <person name="Calvete J.J."/>
            <person name="Wuster W."/>
            <person name="Woods A.E."/>
            <person name="Logan J.M."/>
            <person name="Harrison R.A."/>
            <person name="Castoe T.A."/>
            <person name="de Koning A.P."/>
            <person name="Pollock D.D."/>
            <person name="Yandell M."/>
            <person name="Calderon D."/>
            <person name="Renjifo C."/>
            <person name="Currier R.B."/>
            <person name="Salgado D."/>
            <person name="Pla D."/>
            <person name="Sanz L."/>
            <person name="Hyder A.S."/>
            <person name="Ribeiro J.M."/>
            <person name="Arntzen J.W."/>
            <person name="van den Thillart G.E."/>
            <person name="Boetzer M."/>
            <person name="Pirovano W."/>
            <person name="Dirks R.P."/>
            <person name="Spaink H.P."/>
            <person name="Duboule D."/>
            <person name="McGlinn E."/>
            <person name="Kini R.M."/>
            <person name="Richardson M.K."/>
        </authorList>
    </citation>
    <scope>NUCLEOTIDE SEQUENCE</scope>
    <source>
        <tissue evidence="1">Blood</tissue>
    </source>
</reference>
<keyword evidence="2" id="KW-1185">Reference proteome</keyword>
<comment type="caution">
    <text evidence="1">The sequence shown here is derived from an EMBL/GenBank/DDBJ whole genome shotgun (WGS) entry which is preliminary data.</text>
</comment>